<evidence type="ECO:0000313" key="6">
    <source>
        <dbReference type="EMBL" id="AGS52904.1"/>
    </source>
</evidence>
<organism evidence="6">
    <name type="scientific">uncultured bacterium contig00019</name>
    <dbReference type="NCBI Taxonomy" id="1181510"/>
    <lineage>
        <taxon>Bacteria</taxon>
        <taxon>environmental samples</taxon>
    </lineage>
</organism>
<proteinExistence type="inferred from homology"/>
<dbReference type="SUPFAM" id="SSF51445">
    <property type="entry name" value="(Trans)glycosidases"/>
    <property type="match status" value="1"/>
</dbReference>
<evidence type="ECO:0000256" key="3">
    <source>
        <dbReference type="ARBA" id="ARBA00023277"/>
    </source>
</evidence>
<dbReference type="Pfam" id="PF01915">
    <property type="entry name" value="Glyco_hydro_3_C"/>
    <property type="match status" value="1"/>
</dbReference>
<dbReference type="InterPro" id="IPR050288">
    <property type="entry name" value="Cellulose_deg_GH3"/>
</dbReference>
<dbReference type="Pfam" id="PF00933">
    <property type="entry name" value="Glyco_hydro_3"/>
    <property type="match status" value="1"/>
</dbReference>
<dbReference type="InterPro" id="IPR001764">
    <property type="entry name" value="Glyco_hydro_3_N"/>
</dbReference>
<dbReference type="GO" id="GO:0005975">
    <property type="term" value="P:carbohydrate metabolic process"/>
    <property type="evidence" value="ECO:0007669"/>
    <property type="project" value="InterPro"/>
</dbReference>
<accession>A0A806KIK5</accession>
<dbReference type="InterPro" id="IPR026891">
    <property type="entry name" value="Fn3-like"/>
</dbReference>
<comment type="similarity">
    <text evidence="1 4">Belongs to the glycosyl hydrolase 3 family.</text>
</comment>
<dbReference type="EC" id="3.2.1.21" evidence="6"/>
<keyword evidence="3" id="KW-0119">Carbohydrate metabolism</keyword>
<sequence length="800" mass="87551">MKHKELIEKMTLAEKCSLTTGKNMFQTRDIERLGIASIWLADGPHGLRKQEGSADNLGLNPSLPATCFPTASMLANSWDEELLEEIGKALGDEAAALGVSVILGPGLNIKRSPLCGRNFEYFSEDPLLSGKMAAAMVRGIQSRGVAACPKHFAANSQELLRMSSDSIVDERTLREIYLTAFEIAVKESKPKTIMSSYNKINGYYAHEHYWLLTDVLRGEWGFDGVVISDWGGVNDAVLSARNGGTLEMPGGGFDSARQLLSAVQSGELDEETLNKRVDEAIELAFNTKPESGKTADFNAHHLLARKAAERGTVLLKNDGNILPLKSATRVAVIGEFARSPRFQGAGSSQINAVKVDAALDLIKESGLDFKGFADASSTDEALALAKNADVILFYLGLDAISETEGVDRTHINLPEKQTVLLGKLSETGKPVVAVVTAGSVIDMGWTAKAQAVVHGFLHGEAGAGAVIDILTGKVNPSGKLAETYPVKLEDTPVYGNYPSPNLTAEYREGLYVGYRYYETANIPVAYPFGYGLSFSTFMYSGLTVDAQGAEFTISNNGGMDGAEIAQMYVKLTNSNAYRPSMELKGFKRITLKAGESACIRIPFNDRTFRYFNAKTKRWETEKGDYEILIGANVRDIRLTGAIKIDGIVADNYRETLPSYYGGNIRNVSDREFAALLGRELPPHGWLENGRFVANNALRQMHESKSFLLRLVAWVIHGRINTAEKKGKPDLNAVFLYNMPIRAFARNAGMFFSMEMVDGIIEMANGHFLKGFGRVIGGFFRNRKLNRQCERQLLEGKTSNG</sequence>
<dbReference type="PRINTS" id="PR00133">
    <property type="entry name" value="GLHYDRLASE3"/>
</dbReference>
<dbReference type="Pfam" id="PF14310">
    <property type="entry name" value="Fn3-like"/>
    <property type="match status" value="1"/>
</dbReference>
<keyword evidence="4 6" id="KW-0326">Glycosidase</keyword>
<dbReference type="Gene3D" id="3.40.50.1700">
    <property type="entry name" value="Glycoside hydrolase family 3 C-terminal domain"/>
    <property type="match status" value="1"/>
</dbReference>
<dbReference type="PROSITE" id="PS00775">
    <property type="entry name" value="GLYCOSYL_HYDROL_F3"/>
    <property type="match status" value="1"/>
</dbReference>
<dbReference type="InterPro" id="IPR019800">
    <property type="entry name" value="Glyco_hydro_3_AS"/>
</dbReference>
<dbReference type="Gene3D" id="2.60.40.10">
    <property type="entry name" value="Immunoglobulins"/>
    <property type="match status" value="1"/>
</dbReference>
<evidence type="ECO:0000256" key="4">
    <source>
        <dbReference type="RuleBase" id="RU361161"/>
    </source>
</evidence>
<dbReference type="EMBL" id="JQ844216">
    <property type="protein sequence ID" value="AGS52904.1"/>
    <property type="molecule type" value="Genomic_DNA"/>
</dbReference>
<dbReference type="GO" id="GO:0008422">
    <property type="term" value="F:beta-glucosidase activity"/>
    <property type="evidence" value="ECO:0007669"/>
    <property type="project" value="UniProtKB-EC"/>
</dbReference>
<dbReference type="SUPFAM" id="SSF52279">
    <property type="entry name" value="Beta-D-glucan exohydrolase, C-terminal domain"/>
    <property type="match status" value="1"/>
</dbReference>
<dbReference type="AlphaFoldDB" id="A0A806KIK5"/>
<dbReference type="InterPro" id="IPR013783">
    <property type="entry name" value="Ig-like_fold"/>
</dbReference>
<dbReference type="Gene3D" id="3.20.20.300">
    <property type="entry name" value="Glycoside hydrolase, family 3, N-terminal domain"/>
    <property type="match status" value="1"/>
</dbReference>
<dbReference type="InterPro" id="IPR002772">
    <property type="entry name" value="Glyco_hydro_3_C"/>
</dbReference>
<dbReference type="InterPro" id="IPR036881">
    <property type="entry name" value="Glyco_hydro_3_C_sf"/>
</dbReference>
<dbReference type="InterPro" id="IPR017853">
    <property type="entry name" value="GH"/>
</dbReference>
<protein>
    <submittedName>
        <fullName evidence="6">Beta-glucosidase</fullName>
        <ecNumber evidence="6">3.2.1.21</ecNumber>
    </submittedName>
</protein>
<dbReference type="InterPro" id="IPR036962">
    <property type="entry name" value="Glyco_hydro_3_N_sf"/>
</dbReference>
<keyword evidence="2 4" id="KW-0378">Hydrolase</keyword>
<evidence type="ECO:0000256" key="1">
    <source>
        <dbReference type="ARBA" id="ARBA00005336"/>
    </source>
</evidence>
<dbReference type="SMART" id="SM01217">
    <property type="entry name" value="Fn3_like"/>
    <property type="match status" value="1"/>
</dbReference>
<name>A0A806KIK5_9BACT</name>
<evidence type="ECO:0000256" key="2">
    <source>
        <dbReference type="ARBA" id="ARBA00022801"/>
    </source>
</evidence>
<evidence type="ECO:0000259" key="5">
    <source>
        <dbReference type="SMART" id="SM01217"/>
    </source>
</evidence>
<reference evidence="6" key="1">
    <citation type="submission" date="2012-03" db="EMBL/GenBank/DDBJ databases">
        <title>Functional metagenomics reveals considerable lignocellulase gene clusters in the gut microbiome of a wood-feeding higher termite.</title>
        <authorList>
            <person name="Liu N."/>
        </authorList>
    </citation>
    <scope>NUCLEOTIDE SEQUENCE</scope>
</reference>
<dbReference type="PANTHER" id="PTHR42715">
    <property type="entry name" value="BETA-GLUCOSIDASE"/>
    <property type="match status" value="1"/>
</dbReference>
<feature type="domain" description="Fibronectin type III-like" evidence="5">
    <location>
        <begin position="563"/>
        <end position="633"/>
    </location>
</feature>
<dbReference type="PANTHER" id="PTHR42715:SF10">
    <property type="entry name" value="BETA-GLUCOSIDASE"/>
    <property type="match status" value="1"/>
</dbReference>